<dbReference type="Pfam" id="PF05089">
    <property type="entry name" value="NAGLU"/>
    <property type="match status" value="1"/>
</dbReference>
<comment type="caution">
    <text evidence="7">The sequence shown here is derived from an EMBL/GenBank/DDBJ whole genome shotgun (WGS) entry which is preliminary data.</text>
</comment>
<dbReference type="GO" id="GO:0016787">
    <property type="term" value="F:hydrolase activity"/>
    <property type="evidence" value="ECO:0007669"/>
    <property type="project" value="UniProtKB-KW"/>
</dbReference>
<dbReference type="InterPro" id="IPR024240">
    <property type="entry name" value="NAGLU_N"/>
</dbReference>
<evidence type="ECO:0000256" key="2">
    <source>
        <dbReference type="SAM" id="MobiDB-lite"/>
    </source>
</evidence>
<keyword evidence="3" id="KW-0732">Signal</keyword>
<dbReference type="Pfam" id="PF12971">
    <property type="entry name" value="NAGLU_N"/>
    <property type="match status" value="1"/>
</dbReference>
<dbReference type="InterPro" id="IPR029018">
    <property type="entry name" value="Hex-like_dom2"/>
</dbReference>
<feature type="chain" id="PRO_5035315844" evidence="3">
    <location>
        <begin position="16"/>
        <end position="780"/>
    </location>
</feature>
<reference evidence="7" key="1">
    <citation type="submission" date="2021-09" db="EMBL/GenBank/DDBJ databases">
        <authorList>
            <person name="Martin H S."/>
        </authorList>
    </citation>
    <scope>NUCLEOTIDE SEQUENCE</scope>
</reference>
<evidence type="ECO:0000259" key="5">
    <source>
        <dbReference type="Pfam" id="PF12971"/>
    </source>
</evidence>
<evidence type="ECO:0000259" key="6">
    <source>
        <dbReference type="Pfam" id="PF12972"/>
    </source>
</evidence>
<dbReference type="OrthoDB" id="64736at2759"/>
<dbReference type="PANTHER" id="PTHR12872">
    <property type="entry name" value="ALPHA-N-ACETYLGLUCOSAMINIDASE"/>
    <property type="match status" value="1"/>
</dbReference>
<name>A0A8J2QVD1_9NEOP</name>
<dbReference type="EMBL" id="CAKASE010000067">
    <property type="protein sequence ID" value="CAG9571908.1"/>
    <property type="molecule type" value="Genomic_DNA"/>
</dbReference>
<evidence type="ECO:0000256" key="3">
    <source>
        <dbReference type="SAM" id="SignalP"/>
    </source>
</evidence>
<feature type="domain" description="Alpha-N-acetylglucosaminidase C-terminal" evidence="6">
    <location>
        <begin position="476"/>
        <end position="729"/>
    </location>
</feature>
<evidence type="ECO:0000313" key="8">
    <source>
        <dbReference type="Proteomes" id="UP000789524"/>
    </source>
</evidence>
<evidence type="ECO:0000256" key="1">
    <source>
        <dbReference type="ARBA" id="ARBA00022801"/>
    </source>
</evidence>
<feature type="domain" description="Alpha-N-acetylglucosaminidase N-terminal" evidence="5">
    <location>
        <begin position="37"/>
        <end position="119"/>
    </location>
</feature>
<keyword evidence="1" id="KW-0378">Hydrolase</keyword>
<dbReference type="Gene3D" id="3.20.20.80">
    <property type="entry name" value="Glycosidases"/>
    <property type="match status" value="1"/>
</dbReference>
<feature type="region of interest" description="Disordered" evidence="2">
    <location>
        <begin position="744"/>
        <end position="768"/>
    </location>
</feature>
<evidence type="ECO:0000313" key="7">
    <source>
        <dbReference type="EMBL" id="CAG9571908.1"/>
    </source>
</evidence>
<feature type="signal peptide" evidence="3">
    <location>
        <begin position="1"/>
        <end position="15"/>
    </location>
</feature>
<dbReference type="AlphaFoldDB" id="A0A8J2QVD1"/>
<organism evidence="7 8">
    <name type="scientific">Danaus chrysippus</name>
    <name type="common">African queen</name>
    <dbReference type="NCBI Taxonomy" id="151541"/>
    <lineage>
        <taxon>Eukaryota</taxon>
        <taxon>Metazoa</taxon>
        <taxon>Ecdysozoa</taxon>
        <taxon>Arthropoda</taxon>
        <taxon>Hexapoda</taxon>
        <taxon>Insecta</taxon>
        <taxon>Pterygota</taxon>
        <taxon>Neoptera</taxon>
        <taxon>Endopterygota</taxon>
        <taxon>Lepidoptera</taxon>
        <taxon>Glossata</taxon>
        <taxon>Ditrysia</taxon>
        <taxon>Papilionoidea</taxon>
        <taxon>Nymphalidae</taxon>
        <taxon>Danainae</taxon>
        <taxon>Danaini</taxon>
        <taxon>Danaina</taxon>
        <taxon>Danaus</taxon>
        <taxon>Anosia</taxon>
    </lineage>
</organism>
<dbReference type="Gene3D" id="3.30.379.10">
    <property type="entry name" value="Chitobiase/beta-hexosaminidase domain 2-like"/>
    <property type="match status" value="1"/>
</dbReference>
<accession>A0A8J2QVD1</accession>
<evidence type="ECO:0000259" key="4">
    <source>
        <dbReference type="Pfam" id="PF05089"/>
    </source>
</evidence>
<dbReference type="Proteomes" id="UP000789524">
    <property type="component" value="Unassembled WGS sequence"/>
</dbReference>
<dbReference type="InterPro" id="IPR007781">
    <property type="entry name" value="NAGLU"/>
</dbReference>
<dbReference type="PANTHER" id="PTHR12872:SF1">
    <property type="entry name" value="ALPHA-N-ACETYLGLUCOSAMINIDASE"/>
    <property type="match status" value="1"/>
</dbReference>
<sequence>MKLLLYLSLVTSTLCLNLDYLDPIKLQTQSSPDVQRQAAQDIINSLLHTQYNFVAVDVNPILFKDHKDVFSLRTDNGKLNIRASSGVAAVWGFNYYLKKYCKSQVAWQVSRVVIPSPLPEVDETVIANDRFRYYQNVCTASYSFVWWNTDDWKNHVTWMALNGINMALAPVAQEAAWTRIYRNLGMSDDDIKEHFTGPGFLAWLRMGNVHGWGGPLPQSWHDRQKQIQEVVTDLMFKLGMIPVFPAFNGHVPKAFEKIFPNTTFHPVETWNKFDEDYCCNLFIDPKEPQFKMISNMFLREITAGLGTSHIYTADPFNEIKIQPWSTSLVVETAKAIFSSISEYDKDAVWLVQNWMFVHNPLLWPLKRVNSFLTSVPNGRMLVLDLQSEQWPQYDLYQMYYGQPFIWSMLHNFGGTLGMFGNTKTINKDVYEARKRENSTMVGIGLTPEGINQNYVIYDLMLESAWRKGPVEDLEEWVSDYAERRYGCNETSLAWKYLLRSVYNFTGLNRIRGKYVMTRRPSFNIRPWAWYKGHDLFEALKNFVYVQNPACSTRGFLHDLVDVTRQALQYKIEQIYMNLQIDRYSNYMVFNYTITSFIDAMTDMRNILATNTDFQIASWLSSANAISNVPLESSLYDFNARNQITLWGPNGEISDYACKQWAELFEYYYIPRWSTFLSMALDAMTRNEVFDEKGAQRVVRSSVEEKFASINIVNMPSGNPQQLALNLYQKWFSASTHEDLPMRIIKKDPKKKTTLPDTDTDGEDYSENTPTVIFWQSTTPN</sequence>
<dbReference type="InterPro" id="IPR024733">
    <property type="entry name" value="NAGLU_tim-barrel"/>
</dbReference>
<proteinExistence type="predicted"/>
<dbReference type="Gene3D" id="1.20.120.670">
    <property type="entry name" value="N-acetyl-b-d-glucoasminidase"/>
    <property type="match status" value="1"/>
</dbReference>
<protein>
    <submittedName>
        <fullName evidence="7">(African queen) hypothetical protein</fullName>
    </submittedName>
</protein>
<keyword evidence="8" id="KW-1185">Reference proteome</keyword>
<dbReference type="Pfam" id="PF12972">
    <property type="entry name" value="NAGLU_C"/>
    <property type="match status" value="1"/>
</dbReference>
<dbReference type="InterPro" id="IPR024732">
    <property type="entry name" value="NAGLU_C"/>
</dbReference>
<gene>
    <name evidence="7" type="ORF">DCHRY22_LOCUS9977</name>
</gene>
<feature type="domain" description="Alpha-N-acetylglucosaminidase tim-barrel" evidence="4">
    <location>
        <begin position="132"/>
        <end position="467"/>
    </location>
</feature>